<dbReference type="EMBL" id="JAUESC010000385">
    <property type="protein sequence ID" value="KAK0579476.1"/>
    <property type="molecule type" value="Genomic_DNA"/>
</dbReference>
<accession>A0AA39VH24</accession>
<evidence type="ECO:0000256" key="1">
    <source>
        <dbReference type="SAM" id="MobiDB-lite"/>
    </source>
</evidence>
<comment type="caution">
    <text evidence="2">The sequence shown here is derived from an EMBL/GenBank/DDBJ whole genome shotgun (WGS) entry which is preliminary data.</text>
</comment>
<organism evidence="2 3">
    <name type="scientific">Acer saccharum</name>
    <name type="common">Sugar maple</name>
    <dbReference type="NCBI Taxonomy" id="4024"/>
    <lineage>
        <taxon>Eukaryota</taxon>
        <taxon>Viridiplantae</taxon>
        <taxon>Streptophyta</taxon>
        <taxon>Embryophyta</taxon>
        <taxon>Tracheophyta</taxon>
        <taxon>Spermatophyta</taxon>
        <taxon>Magnoliopsida</taxon>
        <taxon>eudicotyledons</taxon>
        <taxon>Gunneridae</taxon>
        <taxon>Pentapetalae</taxon>
        <taxon>rosids</taxon>
        <taxon>malvids</taxon>
        <taxon>Sapindales</taxon>
        <taxon>Sapindaceae</taxon>
        <taxon>Hippocastanoideae</taxon>
        <taxon>Acereae</taxon>
        <taxon>Acer</taxon>
    </lineage>
</organism>
<dbReference type="Proteomes" id="UP001168877">
    <property type="component" value="Unassembled WGS sequence"/>
</dbReference>
<reference evidence="2" key="2">
    <citation type="submission" date="2023-06" db="EMBL/GenBank/DDBJ databases">
        <authorList>
            <person name="Swenson N.G."/>
            <person name="Wegrzyn J.L."/>
            <person name="Mcevoy S.L."/>
        </authorList>
    </citation>
    <scope>NUCLEOTIDE SEQUENCE</scope>
    <source>
        <strain evidence="2">NS2018</strain>
        <tissue evidence="2">Leaf</tissue>
    </source>
</reference>
<name>A0AA39VH24_ACESA</name>
<dbReference type="AlphaFoldDB" id="A0AA39VH24"/>
<feature type="region of interest" description="Disordered" evidence="1">
    <location>
        <begin position="121"/>
        <end position="158"/>
    </location>
</feature>
<evidence type="ECO:0000313" key="3">
    <source>
        <dbReference type="Proteomes" id="UP001168877"/>
    </source>
</evidence>
<proteinExistence type="predicted"/>
<evidence type="ECO:0000313" key="2">
    <source>
        <dbReference type="EMBL" id="KAK0579476.1"/>
    </source>
</evidence>
<reference evidence="2" key="1">
    <citation type="journal article" date="2022" name="Plant J.">
        <title>Strategies of tolerance reflected in two North American maple genomes.</title>
        <authorList>
            <person name="McEvoy S.L."/>
            <person name="Sezen U.U."/>
            <person name="Trouern-Trend A."/>
            <person name="McMahon S.M."/>
            <person name="Schaberg P.G."/>
            <person name="Yang J."/>
            <person name="Wegrzyn J.L."/>
            <person name="Swenson N.G."/>
        </authorList>
    </citation>
    <scope>NUCLEOTIDE SEQUENCE</scope>
    <source>
        <strain evidence="2">NS2018</strain>
    </source>
</reference>
<protein>
    <submittedName>
        <fullName evidence="2">Uncharacterized protein</fullName>
    </submittedName>
</protein>
<sequence length="254" mass="29432">MLNYWKLEPSNYARNSILTAIVSATVSGLPSSRKLPDNEESIVLISYGSYVKLGPPHCRTMRSTLEHYPIMIGRRGGRGGRGSHQPQNRHEPPNRERDLRDIEMDDLRRQVQQLQQRLEHFEPLEHDESCHDSENEPTDEENTNPFGRGYDRASNDGNNRRHRQMNNFFRPNFDVKCQGLGHIASECPNRKIISLVKEVDKEAVDKNWQSEDEGPKFDEEITCGDQGESLVIWRSLNTTYAAEDNWLRNNIFHM</sequence>
<feature type="region of interest" description="Disordered" evidence="1">
    <location>
        <begin position="72"/>
        <end position="97"/>
    </location>
</feature>
<keyword evidence="3" id="KW-1185">Reference proteome</keyword>
<gene>
    <name evidence="2" type="ORF">LWI29_026820</name>
</gene>
<feature type="compositionally biased region" description="Basic and acidic residues" evidence="1">
    <location>
        <begin position="88"/>
        <end position="97"/>
    </location>
</feature>
<feature type="compositionally biased region" description="Basic and acidic residues" evidence="1">
    <location>
        <begin position="121"/>
        <end position="134"/>
    </location>
</feature>